<gene>
    <name evidence="1" type="ORF">LTR37_011917</name>
</gene>
<organism evidence="1 2">
    <name type="scientific">Vermiconidia calcicola</name>
    <dbReference type="NCBI Taxonomy" id="1690605"/>
    <lineage>
        <taxon>Eukaryota</taxon>
        <taxon>Fungi</taxon>
        <taxon>Dikarya</taxon>
        <taxon>Ascomycota</taxon>
        <taxon>Pezizomycotina</taxon>
        <taxon>Dothideomycetes</taxon>
        <taxon>Dothideomycetidae</taxon>
        <taxon>Mycosphaerellales</taxon>
        <taxon>Extremaceae</taxon>
        <taxon>Vermiconidia</taxon>
    </lineage>
</organism>
<sequence length="614" mass="68880">MSFYLQDMPWHEGETKMQRKLRVPDMDNPTVPTMSPQLANHLQVTPLIAIGTLDKKGRPWTTLWGNGDKGFARPMVQRVIGIRTPVTGKYDPVVEELFGKEATGEIVREENHEGRMVAGLTIDLETRKRVKLFGRMVAGALGIRDDEVTEQEEHVVEVQLVLDIKQSLGNCPKYLNKKRIIAARARPELISDSLKLPQQAVDLLEKADLFFISSSQKDLDMDTNHRGGPPGFVRVVSNEEAGAVIVYPEYSGNRLYQTLGNLAVNPLAGICVPDFETGDMLYLTGTTETLVGKDAAALLPRSNLTVKISITAARFVANALPFRGVEGECSPYNPSVRYLPTEKAPATNQDDELQQATLLSQTKLTPTVSRFRFSLENAASYRPGQYVTLDFSRNLDMGYSHMCDDDPKSINDDFVRTFTVSSLPGTPPDPVRRLKDDEFEITIRKVGAVTEHMFKHLGKTSRERGMHELEVGVKGFGGEFEVQQQGDEVICFVAAGVGITPLLPSLWALDSQKLRVLWSIREEDIPLVADVLEQHPELGQSLQIFITNADERNSDIARLKEKRAVVHLHRISEQDLSMCGEDWKKYYLCTPVPMRKLLIEWLPGKELIFEDFNF</sequence>
<evidence type="ECO:0000313" key="1">
    <source>
        <dbReference type="EMBL" id="KAK3707740.1"/>
    </source>
</evidence>
<accession>A0ACC3N0Q4</accession>
<evidence type="ECO:0000313" key="2">
    <source>
        <dbReference type="Proteomes" id="UP001281147"/>
    </source>
</evidence>
<dbReference type="Proteomes" id="UP001281147">
    <property type="component" value="Unassembled WGS sequence"/>
</dbReference>
<protein>
    <submittedName>
        <fullName evidence="1">Uncharacterized protein</fullName>
    </submittedName>
</protein>
<reference evidence="1" key="1">
    <citation type="submission" date="2023-07" db="EMBL/GenBank/DDBJ databases">
        <title>Black Yeasts Isolated from many extreme environments.</title>
        <authorList>
            <person name="Coleine C."/>
            <person name="Stajich J.E."/>
            <person name="Selbmann L."/>
        </authorList>
    </citation>
    <scope>NUCLEOTIDE SEQUENCE</scope>
    <source>
        <strain evidence="1">CCFEE 5714</strain>
    </source>
</reference>
<dbReference type="EMBL" id="JAUTXU010000107">
    <property type="protein sequence ID" value="KAK3707740.1"/>
    <property type="molecule type" value="Genomic_DNA"/>
</dbReference>
<keyword evidence="2" id="KW-1185">Reference proteome</keyword>
<name>A0ACC3N0Q4_9PEZI</name>
<proteinExistence type="predicted"/>
<comment type="caution">
    <text evidence="1">The sequence shown here is derived from an EMBL/GenBank/DDBJ whole genome shotgun (WGS) entry which is preliminary data.</text>
</comment>